<dbReference type="AlphaFoldDB" id="A0A1F5YXL0"/>
<comment type="caution">
    <text evidence="1">The sequence shown here is derived from an EMBL/GenBank/DDBJ whole genome shotgun (WGS) entry which is preliminary data.</text>
</comment>
<evidence type="ECO:0000313" key="1">
    <source>
        <dbReference type="EMBL" id="OGG04938.1"/>
    </source>
</evidence>
<proteinExistence type="predicted"/>
<evidence type="ECO:0000313" key="2">
    <source>
        <dbReference type="Proteomes" id="UP000178448"/>
    </source>
</evidence>
<dbReference type="Proteomes" id="UP000178448">
    <property type="component" value="Unassembled WGS sequence"/>
</dbReference>
<name>A0A1F5YXL0_9BACT</name>
<reference evidence="1 2" key="1">
    <citation type="journal article" date="2016" name="Nat. Commun.">
        <title>Thousands of microbial genomes shed light on interconnected biogeochemical processes in an aquifer system.</title>
        <authorList>
            <person name="Anantharaman K."/>
            <person name="Brown C.T."/>
            <person name="Hug L.A."/>
            <person name="Sharon I."/>
            <person name="Castelle C.J."/>
            <person name="Probst A.J."/>
            <person name="Thomas B.C."/>
            <person name="Singh A."/>
            <person name="Wilkins M.J."/>
            <person name="Karaoz U."/>
            <person name="Brodie E.L."/>
            <person name="Williams K.H."/>
            <person name="Hubbard S.S."/>
            <person name="Banfield J.F."/>
        </authorList>
    </citation>
    <scope>NUCLEOTIDE SEQUENCE [LARGE SCALE GENOMIC DNA]</scope>
</reference>
<accession>A0A1F5YXL0</accession>
<evidence type="ECO:0008006" key="3">
    <source>
        <dbReference type="Google" id="ProtNLM"/>
    </source>
</evidence>
<protein>
    <recommendedName>
        <fullName evidence="3">YrdC-like domain-containing protein</fullName>
    </recommendedName>
</protein>
<sequence length="272" mass="30458">MSRLPPARVIFRYKNTDNDEPPRLAEFQGDGVRRAADIVAGGGLAFIQFGRVFGIFFDGRRPEIAATVRRLKEHDDPDRKFAVFMFWDQADSFIDPVKLHSVLAPVHRRHIRGKLLSGKTSGHLSHKTGARCHHRIPIYPHLTGRLAGHLISRDGETPLLQFIDPTGHPPMEEFVRMLGDRDILPAVTTLNIHGQKESGSTEEAINVLIDQDVVPDWVIFTEAQGLEVGAGSFAILDWYRGSWSRPGNIDIAELEKLLSPDGPLNRDWLPEG</sequence>
<dbReference type="EMBL" id="MFJD01000001">
    <property type="protein sequence ID" value="OGG04938.1"/>
    <property type="molecule type" value="Genomic_DNA"/>
</dbReference>
<gene>
    <name evidence="1" type="ORF">A2Z33_06610</name>
</gene>
<organism evidence="1 2">
    <name type="scientific">Candidatus Gottesmanbacteria bacterium RBG_16_52_11</name>
    <dbReference type="NCBI Taxonomy" id="1798374"/>
    <lineage>
        <taxon>Bacteria</taxon>
        <taxon>Candidatus Gottesmaniibacteriota</taxon>
    </lineage>
</organism>